<evidence type="ECO:0000256" key="1">
    <source>
        <dbReference type="ARBA" id="ARBA00004651"/>
    </source>
</evidence>
<evidence type="ECO:0000256" key="3">
    <source>
        <dbReference type="ARBA" id="ARBA00022449"/>
    </source>
</evidence>
<keyword evidence="2" id="KW-0813">Transport</keyword>
<dbReference type="GO" id="GO:0015297">
    <property type="term" value="F:antiporter activity"/>
    <property type="evidence" value="ECO:0007669"/>
    <property type="project" value="UniProtKB-KW"/>
</dbReference>
<feature type="transmembrane region" description="Helical" evidence="9">
    <location>
        <begin position="15"/>
        <end position="35"/>
    </location>
</feature>
<keyword evidence="6 9" id="KW-1133">Transmembrane helix</keyword>
<feature type="transmembrane region" description="Helical" evidence="9">
    <location>
        <begin position="244"/>
        <end position="277"/>
    </location>
</feature>
<gene>
    <name evidence="11" type="ordered locus">Hfelis_10630</name>
</gene>
<reference evidence="11 12" key="1">
    <citation type="journal article" date="2011" name="Genome Biol. Evol.">
        <title>Comparative whole genome sequence analysis of the carcinogenic bacterial model pathogen Helicobacter felis.</title>
        <authorList>
            <person name="Arnold I.C."/>
            <person name="Zigova Z."/>
            <person name="Holden M."/>
            <person name="Lawley T.D."/>
            <person name="Rad R."/>
            <person name="Dougan G."/>
            <person name="Falkow S."/>
            <person name="Bentley S.D."/>
            <person name="Muller A."/>
        </authorList>
    </citation>
    <scope>NUCLEOTIDE SEQUENCE [LARGE SCALE GENOMIC DNA]</scope>
    <source>
        <strain evidence="12">ATCC 49179 / CCUG 28539 / NCTC 12436 / CS1</strain>
    </source>
</reference>
<feature type="transmembrane region" description="Helical" evidence="9">
    <location>
        <begin position="418"/>
        <end position="435"/>
    </location>
</feature>
<keyword evidence="5 9" id="KW-0812">Transmembrane</keyword>
<dbReference type="OrthoDB" id="9762978at2"/>
<dbReference type="KEGG" id="hfe:HFELIS_10630"/>
<keyword evidence="12" id="KW-1185">Reference proteome</keyword>
<feature type="transmembrane region" description="Helical" evidence="9">
    <location>
        <begin position="122"/>
        <end position="148"/>
    </location>
</feature>
<proteinExistence type="inferred from homology"/>
<name>E7AD90_HELFC</name>
<evidence type="ECO:0000313" key="11">
    <source>
        <dbReference type="EMBL" id="CBY83147.1"/>
    </source>
</evidence>
<keyword evidence="7 9" id="KW-0472">Membrane</keyword>
<evidence type="ECO:0000256" key="9">
    <source>
        <dbReference type="SAM" id="Phobius"/>
    </source>
</evidence>
<dbReference type="Proteomes" id="UP000007934">
    <property type="component" value="Chromosome"/>
</dbReference>
<dbReference type="EMBL" id="FQ670179">
    <property type="protein sequence ID" value="CBY83147.1"/>
    <property type="molecule type" value="Genomic_DNA"/>
</dbReference>
<feature type="transmembrane region" description="Helical" evidence="9">
    <location>
        <begin position="84"/>
        <end position="101"/>
    </location>
</feature>
<dbReference type="InterPro" id="IPR018461">
    <property type="entry name" value="Na/H_Antiport_NhaC-like_C"/>
</dbReference>
<feature type="transmembrane region" description="Helical" evidence="9">
    <location>
        <begin position="160"/>
        <end position="183"/>
    </location>
</feature>
<evidence type="ECO:0000313" key="12">
    <source>
        <dbReference type="Proteomes" id="UP000007934"/>
    </source>
</evidence>
<dbReference type="STRING" id="936155.HFELIS_10630"/>
<evidence type="ECO:0000256" key="8">
    <source>
        <dbReference type="ARBA" id="ARBA00038435"/>
    </source>
</evidence>
<dbReference type="HOGENOM" id="CLU_043525_0_0_7"/>
<dbReference type="Pfam" id="PF03553">
    <property type="entry name" value="Na_H_antiporter"/>
    <property type="match status" value="1"/>
</dbReference>
<feature type="transmembrane region" description="Helical" evidence="9">
    <location>
        <begin position="298"/>
        <end position="322"/>
    </location>
</feature>
<evidence type="ECO:0000256" key="2">
    <source>
        <dbReference type="ARBA" id="ARBA00022448"/>
    </source>
</evidence>
<comment type="similarity">
    <text evidence="8">Belongs to the NhaC Na(+)/H(+) (TC 2.A.35) antiporter family.</text>
</comment>
<dbReference type="RefSeq" id="WP_013469512.1">
    <property type="nucleotide sequence ID" value="NC_014810.2"/>
</dbReference>
<evidence type="ECO:0000256" key="4">
    <source>
        <dbReference type="ARBA" id="ARBA00022475"/>
    </source>
</evidence>
<keyword evidence="3" id="KW-0050">Antiport</keyword>
<feature type="transmembrane region" description="Helical" evidence="9">
    <location>
        <begin position="380"/>
        <end position="406"/>
    </location>
</feature>
<feature type="transmembrane region" description="Helical" evidence="9">
    <location>
        <begin position="204"/>
        <end position="224"/>
    </location>
</feature>
<dbReference type="InterPro" id="IPR052180">
    <property type="entry name" value="NhaC_Na-H+_Antiporter"/>
</dbReference>
<organism evidence="11 12">
    <name type="scientific">Helicobacter felis (strain ATCC 49179 / CCUG 28539 / NCTC 12436 / CS1)</name>
    <dbReference type="NCBI Taxonomy" id="936155"/>
    <lineage>
        <taxon>Bacteria</taxon>
        <taxon>Pseudomonadati</taxon>
        <taxon>Campylobacterota</taxon>
        <taxon>Epsilonproteobacteria</taxon>
        <taxon>Campylobacterales</taxon>
        <taxon>Helicobacteraceae</taxon>
        <taxon>Helicobacter</taxon>
    </lineage>
</organism>
<dbReference type="AlphaFoldDB" id="E7AD90"/>
<feature type="transmembrane region" description="Helical" evidence="9">
    <location>
        <begin position="342"/>
        <end position="360"/>
    </location>
</feature>
<evidence type="ECO:0000256" key="5">
    <source>
        <dbReference type="ARBA" id="ARBA00022692"/>
    </source>
</evidence>
<protein>
    <submittedName>
        <fullName evidence="11">NA+/H+ antiporter NHAC</fullName>
    </submittedName>
</protein>
<keyword evidence="4" id="KW-1003">Cell membrane</keyword>
<sequence>MQEFKQETYHTQPSALGLIPFFVFIVVYLGTGIYLELVGVNMGFYQLPGPVAASVGVASAFLLFKSDLNQKFDDFLTGCGDKNIMTMCVVYLLAGAFAVVSKVMGGVDSTVNLGLTYIPVEYLAAGLFVIASFISTAIGTSVGAIVALGPIGVGLAEQSGLSIALALAAVMGGAMFGDNLSIISDTTIASTRTQDVAMKDKFKINLYIALPASLFTIALLLIYGRPVNVVPLHPHDFQFVKTLPYLFVLTLALLGLNVFLVLFVGILLSGAIGLYYGHFTLLSFGKEIYHGFSSMQEIFLLSLLTGGIAFMVTREGGVAWVISKIEKLIIGPKSAKVGMAGLVSVVDLAVANNTVAIVIVGEIAKRISVKFGVDRRESAVILDIFSCIFQGLIPYGAQMLILLGFAKGSVGFLSVLPLLWYQGLLGVFTLLYILWRPYSAWVLKNATKI</sequence>
<evidence type="ECO:0000256" key="7">
    <source>
        <dbReference type="ARBA" id="ARBA00023136"/>
    </source>
</evidence>
<evidence type="ECO:0000256" key="6">
    <source>
        <dbReference type="ARBA" id="ARBA00022989"/>
    </source>
</evidence>
<dbReference type="PANTHER" id="PTHR33451:SF4">
    <property type="entry name" value="NA+_H+ ANTIPORTER"/>
    <property type="match status" value="1"/>
</dbReference>
<dbReference type="eggNOG" id="COG1757">
    <property type="taxonomic scope" value="Bacteria"/>
</dbReference>
<feature type="domain" description="Na+/H+ antiporter NhaC-like C-terminal" evidence="10">
    <location>
        <begin position="71"/>
        <end position="224"/>
    </location>
</feature>
<feature type="transmembrane region" description="Helical" evidence="9">
    <location>
        <begin position="47"/>
        <end position="64"/>
    </location>
</feature>
<dbReference type="GeneID" id="36134691"/>
<accession>E7AD90</accession>
<comment type="subcellular location">
    <subcellularLocation>
        <location evidence="1">Cell membrane</location>
        <topology evidence="1">Multi-pass membrane protein</topology>
    </subcellularLocation>
</comment>
<evidence type="ECO:0000259" key="10">
    <source>
        <dbReference type="Pfam" id="PF03553"/>
    </source>
</evidence>
<dbReference type="PANTHER" id="PTHR33451">
    <property type="entry name" value="MALATE-2H(+)/NA(+)-LACTATE ANTIPORTER"/>
    <property type="match status" value="1"/>
</dbReference>
<dbReference type="GO" id="GO:0005886">
    <property type="term" value="C:plasma membrane"/>
    <property type="evidence" value="ECO:0007669"/>
    <property type="project" value="UniProtKB-SubCell"/>
</dbReference>